<organism evidence="5 6">
    <name type="scientific">Capnocytophaga granulosa</name>
    <dbReference type="NCBI Taxonomy" id="45242"/>
    <lineage>
        <taxon>Bacteria</taxon>
        <taxon>Pseudomonadati</taxon>
        <taxon>Bacteroidota</taxon>
        <taxon>Flavobacteriia</taxon>
        <taxon>Flavobacteriales</taxon>
        <taxon>Flavobacteriaceae</taxon>
        <taxon>Capnocytophaga</taxon>
    </lineage>
</organism>
<evidence type="ECO:0000313" key="5">
    <source>
        <dbReference type="EMBL" id="SDX12439.1"/>
    </source>
</evidence>
<evidence type="ECO:0000256" key="2">
    <source>
        <dbReference type="ARBA" id="ARBA00022670"/>
    </source>
</evidence>
<dbReference type="OrthoDB" id="9758917at2"/>
<dbReference type="PANTHER" id="PTHR22939:SF129">
    <property type="entry name" value="SERINE PROTEASE HTRA2, MITOCHONDRIAL"/>
    <property type="match status" value="1"/>
</dbReference>
<dbReference type="InterPro" id="IPR009003">
    <property type="entry name" value="Peptidase_S1_PA"/>
</dbReference>
<proteinExistence type="inferred from homology"/>
<accession>A0A1H2Z6M2</accession>
<dbReference type="EMBL" id="FNND01000009">
    <property type="protein sequence ID" value="SDX12439.1"/>
    <property type="molecule type" value="Genomic_DNA"/>
</dbReference>
<dbReference type="GO" id="GO:0004252">
    <property type="term" value="F:serine-type endopeptidase activity"/>
    <property type="evidence" value="ECO:0007669"/>
    <property type="project" value="InterPro"/>
</dbReference>
<gene>
    <name evidence="5" type="ORF">SAMN05444420_10914</name>
</gene>
<dbReference type="InterPro" id="IPR001940">
    <property type="entry name" value="Peptidase_S1C"/>
</dbReference>
<dbReference type="InterPro" id="IPR001478">
    <property type="entry name" value="PDZ"/>
</dbReference>
<keyword evidence="3" id="KW-0378">Hydrolase</keyword>
<dbReference type="GO" id="GO:0042597">
    <property type="term" value="C:periplasmic space"/>
    <property type="evidence" value="ECO:0007669"/>
    <property type="project" value="TreeGrafter"/>
</dbReference>
<dbReference type="GeneID" id="85018133"/>
<dbReference type="GO" id="GO:0006515">
    <property type="term" value="P:protein quality control for misfolded or incompletely synthesized proteins"/>
    <property type="evidence" value="ECO:0007669"/>
    <property type="project" value="TreeGrafter"/>
</dbReference>
<dbReference type="InterPro" id="IPR036034">
    <property type="entry name" value="PDZ_sf"/>
</dbReference>
<dbReference type="SMART" id="SM00228">
    <property type="entry name" value="PDZ"/>
    <property type="match status" value="1"/>
</dbReference>
<evidence type="ECO:0000256" key="3">
    <source>
        <dbReference type="ARBA" id="ARBA00022801"/>
    </source>
</evidence>
<comment type="caution">
    <text evidence="5">The sequence shown here is derived from an EMBL/GenBank/DDBJ whole genome shotgun (WGS) entry which is preliminary data.</text>
</comment>
<evidence type="ECO:0000256" key="1">
    <source>
        <dbReference type="ARBA" id="ARBA00010541"/>
    </source>
</evidence>
<comment type="similarity">
    <text evidence="1">Belongs to the peptidase S1C family.</text>
</comment>
<dbReference type="Pfam" id="PF13365">
    <property type="entry name" value="Trypsin_2"/>
    <property type="match status" value="1"/>
</dbReference>
<dbReference type="PANTHER" id="PTHR22939">
    <property type="entry name" value="SERINE PROTEASE FAMILY S1C HTRA-RELATED"/>
    <property type="match status" value="1"/>
</dbReference>
<protein>
    <submittedName>
        <fullName evidence="5">Do/DeqQ family serine protease</fullName>
    </submittedName>
</protein>
<evidence type="ECO:0000313" key="6">
    <source>
        <dbReference type="Proteomes" id="UP000182771"/>
    </source>
</evidence>
<name>A0A1H2Z6M2_9FLAO</name>
<keyword evidence="2 5" id="KW-0645">Protease</keyword>
<reference evidence="5 6" key="1">
    <citation type="submission" date="2016-10" db="EMBL/GenBank/DDBJ databases">
        <authorList>
            <person name="Varghese N."/>
            <person name="Submissions S."/>
        </authorList>
    </citation>
    <scope>NUCLEOTIDE SEQUENCE [LARGE SCALE GENOMIC DNA]</scope>
    <source>
        <strain evidence="5 6">DSM 11449</strain>
    </source>
</reference>
<dbReference type="Gene3D" id="2.40.10.120">
    <property type="match status" value="1"/>
</dbReference>
<dbReference type="Proteomes" id="UP000182771">
    <property type="component" value="Unassembled WGS sequence"/>
</dbReference>
<dbReference type="RefSeq" id="WP_016419324.1">
    <property type="nucleotide sequence ID" value="NZ_CP171122.1"/>
</dbReference>
<feature type="domain" description="PDZ" evidence="4">
    <location>
        <begin position="279"/>
        <end position="370"/>
    </location>
</feature>
<dbReference type="PROSITE" id="PS50106">
    <property type="entry name" value="PDZ"/>
    <property type="match status" value="1"/>
</dbReference>
<dbReference type="SUPFAM" id="SSF50156">
    <property type="entry name" value="PDZ domain-like"/>
    <property type="match status" value="2"/>
</dbReference>
<keyword evidence="6" id="KW-1185">Reference proteome</keyword>
<dbReference type="AlphaFoldDB" id="A0A1H2Z6M2"/>
<dbReference type="SUPFAM" id="SSF50494">
    <property type="entry name" value="Trypsin-like serine proteases"/>
    <property type="match status" value="1"/>
</dbReference>
<dbReference type="Pfam" id="PF13180">
    <property type="entry name" value="PDZ_2"/>
    <property type="match status" value="1"/>
</dbReference>
<dbReference type="Gene3D" id="2.30.42.10">
    <property type="match status" value="1"/>
</dbReference>
<dbReference type="PRINTS" id="PR00834">
    <property type="entry name" value="PROTEASES2C"/>
</dbReference>
<sequence length="474" mass="51198">MKKHFTSVFSAILGGAIALGGYHFIIKEKEDNSFSFSSQKADTTGAIHTNFQQVANFNFDENSFINASNKTVNSVVHVKNMTVAPEVTSIFDLFSGNTPQRSGKERLAGTGSGVIISPDGYIVTNNHVINGASSVQVTLNNNKTYKAEIIGSDSSSDIALLKIKTEEKLPYLTFADSDNTQIGEWVLAVGNPFNLTSTVTAGIISAKARNLGNQYNGKIESYIQTDAAVNSGNSGGALVNLNGDLIGINTAIASPNTGTFVGYSFAVPSNIAKKIVEDLIEYGNVQRGILGVAGTELNSETAEKLHIKQTEGFYIDNVEEDSGAEKAGLKKGDIITQMDNIKIRTFSDLSGHINTKRPNDSVNVVILRDGKEKEISVRLQKNDSYVANDLGIMVKNLSDKDKKAFNIKSGVKITKTSPLFIENGVNLDGKVLLSINGKDVKDVDSVKNILENNQSQRNAIVVLNKNGEKERYFL</sequence>
<evidence type="ECO:0000259" key="4">
    <source>
        <dbReference type="PROSITE" id="PS50106"/>
    </source>
</evidence>